<accession>Q2GAN5</accession>
<dbReference type="GO" id="GO:0005737">
    <property type="term" value="C:cytoplasm"/>
    <property type="evidence" value="ECO:0007669"/>
    <property type="project" value="TreeGrafter"/>
</dbReference>
<dbReference type="HOGENOM" id="CLU_013501_3_3_5"/>
<organism evidence="14 15">
    <name type="scientific">Novosphingobium aromaticivorans (strain ATCC 700278 / DSM 12444 / CCUG 56034 / CIP 105152 / NBRC 16084 / F199)</name>
    <dbReference type="NCBI Taxonomy" id="279238"/>
    <lineage>
        <taxon>Bacteria</taxon>
        <taxon>Pseudomonadati</taxon>
        <taxon>Pseudomonadota</taxon>
        <taxon>Alphaproteobacteria</taxon>
        <taxon>Sphingomonadales</taxon>
        <taxon>Sphingomonadaceae</taxon>
        <taxon>Novosphingobium</taxon>
    </lineage>
</organism>
<evidence type="ECO:0000256" key="10">
    <source>
        <dbReference type="ARBA" id="ARBA00023125"/>
    </source>
</evidence>
<reference evidence="15" key="1">
    <citation type="submission" date="2006-01" db="EMBL/GenBank/DDBJ databases">
        <title>Complete sequence of Novosphingobium aromaticivorans DSM 12444.</title>
        <authorList>
            <consortium name="US DOE Joint Genome Institute"/>
            <person name="Copeland A."/>
            <person name="Lucas S."/>
            <person name="Lapidus A."/>
            <person name="Barry K."/>
            <person name="Detter J.C."/>
            <person name="Glavina T."/>
            <person name="Hammon N."/>
            <person name="Israni S."/>
            <person name="Pitluck S."/>
            <person name="Chain P."/>
            <person name="Malfatti S."/>
            <person name="Shin M."/>
            <person name="Vergez L."/>
            <person name="Schmutz J."/>
            <person name="Larimer F."/>
            <person name="Land M."/>
            <person name="Kyrpides N."/>
            <person name="Ivanova N."/>
            <person name="Fredrickson J."/>
            <person name="Balkwill D."/>
            <person name="Romine M.F."/>
            <person name="Richardson P."/>
        </authorList>
    </citation>
    <scope>NUCLEOTIDE SEQUENCE [LARGE SCALE GENOMIC DNA]</scope>
    <source>
        <strain evidence="15">ATCC 700278 / DSM 12444 / CCUG 56034 / CIP 105152 / NBRC 16084 / F199</strain>
    </source>
</reference>
<dbReference type="CDD" id="cd03364">
    <property type="entry name" value="TOPRIM_DnaG_primases"/>
    <property type="match status" value="1"/>
</dbReference>
<comment type="cofactor">
    <cofactor evidence="12">
        <name>Zn(2+)</name>
        <dbReference type="ChEBI" id="CHEBI:29105"/>
    </cofactor>
    <text evidence="12">Binds 1 zinc ion per monomer.</text>
</comment>
<feature type="zinc finger region" description="CHC2-type" evidence="12">
    <location>
        <begin position="38"/>
        <end position="62"/>
    </location>
</feature>
<dbReference type="Proteomes" id="UP000009134">
    <property type="component" value="Chromosome"/>
</dbReference>
<keyword evidence="5 12" id="KW-0235">DNA replication</keyword>
<dbReference type="AlphaFoldDB" id="Q2GAN5"/>
<dbReference type="InterPro" id="IPR034151">
    <property type="entry name" value="TOPRIM_DnaG_bac"/>
</dbReference>
<dbReference type="Gene3D" id="3.90.580.10">
    <property type="entry name" value="Zinc finger, CHC2-type domain"/>
    <property type="match status" value="1"/>
</dbReference>
<evidence type="ECO:0000256" key="4">
    <source>
        <dbReference type="ARBA" id="ARBA00022695"/>
    </source>
</evidence>
<dbReference type="PANTHER" id="PTHR30313:SF2">
    <property type="entry name" value="DNA PRIMASE"/>
    <property type="match status" value="1"/>
</dbReference>
<evidence type="ECO:0000256" key="9">
    <source>
        <dbReference type="ARBA" id="ARBA00022842"/>
    </source>
</evidence>
<dbReference type="SUPFAM" id="SSF56731">
    <property type="entry name" value="DNA primase core"/>
    <property type="match status" value="1"/>
</dbReference>
<evidence type="ECO:0000256" key="1">
    <source>
        <dbReference type="ARBA" id="ARBA00022478"/>
    </source>
</evidence>
<dbReference type="InterPro" id="IPR002694">
    <property type="entry name" value="Znf_CHC2"/>
</dbReference>
<dbReference type="GO" id="GO:1990077">
    <property type="term" value="C:primosome complex"/>
    <property type="evidence" value="ECO:0007669"/>
    <property type="project" value="UniProtKB-KW"/>
</dbReference>
<keyword evidence="11 12" id="KW-0804">Transcription</keyword>
<evidence type="ECO:0000256" key="5">
    <source>
        <dbReference type="ARBA" id="ARBA00022705"/>
    </source>
</evidence>
<comment type="catalytic activity">
    <reaction evidence="12">
        <text>ssDNA + n NTP = ssDNA/pppN(pN)n-1 hybrid + (n-1) diphosphate.</text>
        <dbReference type="EC" id="2.7.7.101"/>
    </reaction>
</comment>
<dbReference type="KEGG" id="nar:Saro_0641"/>
<evidence type="ECO:0000256" key="7">
    <source>
        <dbReference type="ARBA" id="ARBA00022771"/>
    </source>
</evidence>
<dbReference type="EMBL" id="CP000248">
    <property type="protein sequence ID" value="ABD25088.1"/>
    <property type="molecule type" value="Genomic_DNA"/>
</dbReference>
<keyword evidence="2 12" id="KW-0639">Primosome</keyword>
<dbReference type="GO" id="GO:0008270">
    <property type="term" value="F:zinc ion binding"/>
    <property type="evidence" value="ECO:0007669"/>
    <property type="project" value="UniProtKB-UniRule"/>
</dbReference>
<dbReference type="InterPro" id="IPR006171">
    <property type="entry name" value="TOPRIM_dom"/>
</dbReference>
<name>Q2GAN5_NOVAD</name>
<evidence type="ECO:0000256" key="12">
    <source>
        <dbReference type="HAMAP-Rule" id="MF_00974"/>
    </source>
</evidence>
<dbReference type="Pfam" id="PF13662">
    <property type="entry name" value="Toprim_4"/>
    <property type="match status" value="1"/>
</dbReference>
<dbReference type="Pfam" id="PF08275">
    <property type="entry name" value="DNAG_N"/>
    <property type="match status" value="1"/>
</dbReference>
<comment type="subunit">
    <text evidence="12">Monomer. Interacts with DnaB.</text>
</comment>
<dbReference type="GO" id="GO:0003899">
    <property type="term" value="F:DNA-directed RNA polymerase activity"/>
    <property type="evidence" value="ECO:0007669"/>
    <property type="project" value="UniProtKB-UniRule"/>
</dbReference>
<keyword evidence="4 12" id="KW-0548">Nucleotidyltransferase</keyword>
<dbReference type="eggNOG" id="COG0358">
    <property type="taxonomic scope" value="Bacteria"/>
</dbReference>
<gene>
    <name evidence="12" type="primary">dnaG</name>
    <name evidence="14" type="ordered locus">Saro_0641</name>
</gene>
<keyword evidence="8 12" id="KW-0862">Zinc</keyword>
<keyword evidence="15" id="KW-1185">Reference proteome</keyword>
<evidence type="ECO:0000256" key="8">
    <source>
        <dbReference type="ARBA" id="ARBA00022833"/>
    </source>
</evidence>
<dbReference type="STRING" id="279238.Saro_0641"/>
<dbReference type="Gene3D" id="3.90.980.10">
    <property type="entry name" value="DNA primase, catalytic core, N-terminal domain"/>
    <property type="match status" value="1"/>
</dbReference>
<dbReference type="HAMAP" id="MF_00974">
    <property type="entry name" value="DNA_primase_DnaG"/>
    <property type="match status" value="1"/>
</dbReference>
<dbReference type="InterPro" id="IPR050219">
    <property type="entry name" value="DnaG_primase"/>
</dbReference>
<dbReference type="PANTHER" id="PTHR30313">
    <property type="entry name" value="DNA PRIMASE"/>
    <property type="match status" value="1"/>
</dbReference>
<dbReference type="FunFam" id="3.90.580.10:FF:000001">
    <property type="entry name" value="DNA primase"/>
    <property type="match status" value="1"/>
</dbReference>
<dbReference type="InterPro" id="IPR030846">
    <property type="entry name" value="DnaG_bac"/>
</dbReference>
<evidence type="ECO:0000313" key="14">
    <source>
        <dbReference type="EMBL" id="ABD25088.1"/>
    </source>
</evidence>
<evidence type="ECO:0000259" key="13">
    <source>
        <dbReference type="PROSITE" id="PS50880"/>
    </source>
</evidence>
<dbReference type="GO" id="GO:0006269">
    <property type="term" value="P:DNA replication, synthesis of primer"/>
    <property type="evidence" value="ECO:0007669"/>
    <property type="project" value="UniProtKB-UniRule"/>
</dbReference>
<dbReference type="PROSITE" id="PS50880">
    <property type="entry name" value="TOPRIM"/>
    <property type="match status" value="1"/>
</dbReference>
<dbReference type="Gene3D" id="3.40.1360.10">
    <property type="match status" value="1"/>
</dbReference>
<dbReference type="GO" id="GO:0000428">
    <property type="term" value="C:DNA-directed RNA polymerase complex"/>
    <property type="evidence" value="ECO:0007669"/>
    <property type="project" value="UniProtKB-KW"/>
</dbReference>
<keyword evidence="7 12" id="KW-0863">Zinc-finger</keyword>
<evidence type="ECO:0000256" key="2">
    <source>
        <dbReference type="ARBA" id="ARBA00022515"/>
    </source>
</evidence>
<protein>
    <recommendedName>
        <fullName evidence="12">DNA primase</fullName>
        <ecNumber evidence="12">2.7.7.101</ecNumber>
    </recommendedName>
</protein>
<dbReference type="InterPro" id="IPR006295">
    <property type="entry name" value="DNA_primase_DnaG"/>
</dbReference>
<evidence type="ECO:0000256" key="3">
    <source>
        <dbReference type="ARBA" id="ARBA00022679"/>
    </source>
</evidence>
<comment type="similarity">
    <text evidence="12">Belongs to the DnaG primase family.</text>
</comment>
<evidence type="ECO:0000313" key="15">
    <source>
        <dbReference type="Proteomes" id="UP000009134"/>
    </source>
</evidence>
<dbReference type="EC" id="2.7.7.101" evidence="12"/>
<dbReference type="RefSeq" id="WP_011444302.1">
    <property type="nucleotide sequence ID" value="NC_007794.1"/>
</dbReference>
<keyword evidence="10 12" id="KW-0238">DNA-binding</keyword>
<dbReference type="SMART" id="SM00493">
    <property type="entry name" value="TOPRIM"/>
    <property type="match status" value="1"/>
</dbReference>
<evidence type="ECO:0000256" key="6">
    <source>
        <dbReference type="ARBA" id="ARBA00022723"/>
    </source>
</evidence>
<dbReference type="GO" id="GO:0003677">
    <property type="term" value="F:DNA binding"/>
    <property type="evidence" value="ECO:0007669"/>
    <property type="project" value="UniProtKB-KW"/>
</dbReference>
<dbReference type="SUPFAM" id="SSF57783">
    <property type="entry name" value="Zinc beta-ribbon"/>
    <property type="match status" value="1"/>
</dbReference>
<dbReference type="Pfam" id="PF01807">
    <property type="entry name" value="Zn_ribbon_DnaG"/>
    <property type="match status" value="1"/>
</dbReference>
<dbReference type="NCBIfam" id="TIGR01391">
    <property type="entry name" value="dnaG"/>
    <property type="match status" value="1"/>
</dbReference>
<dbReference type="InterPro" id="IPR036977">
    <property type="entry name" value="DNA_primase_Znf_CHC2"/>
</dbReference>
<keyword evidence="6 12" id="KW-0479">Metal-binding</keyword>
<dbReference type="InterPro" id="IPR037068">
    <property type="entry name" value="DNA_primase_core_N_sf"/>
</dbReference>
<sequence length="572" mass="62688">MAIPHQFLDELRSRTTLSALIAQTLKIDKAGREFKACCPFHGEKTPSFTINDAKGFYHCFGCGAHGDAIRWMIDQRGLQFIDAVSELASAAGMKVPAPTPQERERSAKIETVREALDIAQGIFVGQLREAGAVMQYLERRGMTPMDLEIFGIGYARGMDGSLRGSGIGRQIGQAAGLLSQREDGSLREMFHDRVTVPIHDARGRLVGFGGRVWPGRRRDTPKFVNSPDSPIFDKGRTLFNLHRAAPAARPGAENRLIVVEGYFDVVSMARAGFAACVAPMGTALTEEQLVRCWRLHHRPVLLFDGDSAGQKAAVRACRTAIPGIGPGRELAIALLPDGKDPDELLYMDATGMGRRAIEAIVTEALPLHTFLFDAIVAEAGANPTPEQTAAVWAELAALAGEIADEETRCQYLGTWRARFEREISALPQVHEAEPLHAVVAAEDGEYVFPESESDSQRRLIALVRAVLKKREERREINEEIADLMKMAELAGFQKKAISAAVADIESDMKHGPAKREEDEMQRVLYRRVLGIRGPMTEAMMPQLIDGTPRGASAQVKRRATVHALIDARASAV</sequence>
<feature type="domain" description="Toprim" evidence="13">
    <location>
        <begin position="254"/>
        <end position="336"/>
    </location>
</feature>
<keyword evidence="9" id="KW-0460">Magnesium</keyword>
<dbReference type="InterPro" id="IPR013264">
    <property type="entry name" value="DNAG_N"/>
</dbReference>
<comment type="domain">
    <text evidence="12">Contains an N-terminal zinc-binding domain, a central core domain that contains the primase activity, and a C-terminal DnaB-binding domain.</text>
</comment>
<evidence type="ECO:0000256" key="11">
    <source>
        <dbReference type="ARBA" id="ARBA00023163"/>
    </source>
</evidence>
<keyword evidence="3 12" id="KW-0808">Transferase</keyword>
<dbReference type="SMART" id="SM00400">
    <property type="entry name" value="ZnF_CHCC"/>
    <property type="match status" value="1"/>
</dbReference>
<comment type="function">
    <text evidence="12">RNA polymerase that catalyzes the synthesis of short RNA molecules used as primers for DNA polymerase during DNA replication.</text>
</comment>
<keyword evidence="1 12" id="KW-0240">DNA-directed RNA polymerase</keyword>
<proteinExistence type="inferred from homology"/>